<reference evidence="2 3" key="1">
    <citation type="submission" date="2020-06" db="EMBL/GenBank/DDBJ databases">
        <title>Transcriptomic and genomic resources for Thalictrum thalictroides and T. hernandezii: Facilitating candidate gene discovery in an emerging model plant lineage.</title>
        <authorList>
            <person name="Arias T."/>
            <person name="Riano-Pachon D.M."/>
            <person name="Di Stilio V.S."/>
        </authorList>
    </citation>
    <scope>NUCLEOTIDE SEQUENCE [LARGE SCALE GENOMIC DNA]</scope>
    <source>
        <strain evidence="3">cv. WT478/WT964</strain>
        <tissue evidence="2">Leaves</tissue>
    </source>
</reference>
<dbReference type="InterPro" id="IPR000626">
    <property type="entry name" value="Ubiquitin-like_dom"/>
</dbReference>
<dbReference type="CDD" id="cd17039">
    <property type="entry name" value="Ubl_ubiquitin_like"/>
    <property type="match status" value="2"/>
</dbReference>
<dbReference type="EMBL" id="JABWDY010020631">
    <property type="protein sequence ID" value="KAF5192995.1"/>
    <property type="molecule type" value="Genomic_DNA"/>
</dbReference>
<keyword evidence="3" id="KW-1185">Reference proteome</keyword>
<dbReference type="Pfam" id="PF00240">
    <property type="entry name" value="ubiquitin"/>
    <property type="match status" value="1"/>
</dbReference>
<gene>
    <name evidence="2" type="ORF">FRX31_017422</name>
</gene>
<dbReference type="PROSITE" id="PS50053">
    <property type="entry name" value="UBIQUITIN_2"/>
    <property type="match status" value="1"/>
</dbReference>
<proteinExistence type="predicted"/>
<dbReference type="OrthoDB" id="10350619at2759"/>
<dbReference type="Gene3D" id="3.10.20.90">
    <property type="entry name" value="Phosphatidylinositol 3-kinase Catalytic Subunit, Chain A, domain 1"/>
    <property type="match status" value="1"/>
</dbReference>
<protein>
    <recommendedName>
        <fullName evidence="1">Ubiquitin-like domain-containing protein</fullName>
    </recommendedName>
</protein>
<evidence type="ECO:0000259" key="1">
    <source>
        <dbReference type="PROSITE" id="PS50053"/>
    </source>
</evidence>
<comment type="caution">
    <text evidence="2">The sequence shown here is derived from an EMBL/GenBank/DDBJ whole genome shotgun (WGS) entry which is preliminary data.</text>
</comment>
<evidence type="ECO:0000313" key="3">
    <source>
        <dbReference type="Proteomes" id="UP000554482"/>
    </source>
</evidence>
<organism evidence="2 3">
    <name type="scientific">Thalictrum thalictroides</name>
    <name type="common">Rue-anemone</name>
    <name type="synonym">Anemone thalictroides</name>
    <dbReference type="NCBI Taxonomy" id="46969"/>
    <lineage>
        <taxon>Eukaryota</taxon>
        <taxon>Viridiplantae</taxon>
        <taxon>Streptophyta</taxon>
        <taxon>Embryophyta</taxon>
        <taxon>Tracheophyta</taxon>
        <taxon>Spermatophyta</taxon>
        <taxon>Magnoliopsida</taxon>
        <taxon>Ranunculales</taxon>
        <taxon>Ranunculaceae</taxon>
        <taxon>Thalictroideae</taxon>
        <taxon>Thalictrum</taxon>
    </lineage>
</organism>
<accession>A0A7J6W9D0</accession>
<sequence length="239" mass="27825">MENIVVEFNQSGERHVIQEVETIGDMKNRIKEECKIEVNEQILQYQEYLMLDNDKKIASLLDIKSHKKMTLHIKKAHQTEVQVDIICKGPYEGNVEELTIPAFCGQTVLTLKQQINKKLGFGPFRQTLTTCRKVMNDTDFLRDYIVTDRPTFIVTIAKEGIPKNFVFIESKNKQDCFPLAKEDTIYTLEHRYREKHKLAPDYNFVLTWQGQMLSGPKTLRDYTNKDNAVIEFSEVNSIT</sequence>
<evidence type="ECO:0000313" key="2">
    <source>
        <dbReference type="EMBL" id="KAF5192995.1"/>
    </source>
</evidence>
<dbReference type="SUPFAM" id="SSF54236">
    <property type="entry name" value="Ubiquitin-like"/>
    <property type="match status" value="3"/>
</dbReference>
<name>A0A7J6W9D0_THATH</name>
<dbReference type="InterPro" id="IPR029071">
    <property type="entry name" value="Ubiquitin-like_domsf"/>
</dbReference>
<dbReference type="AlphaFoldDB" id="A0A7J6W9D0"/>
<dbReference type="Proteomes" id="UP000554482">
    <property type="component" value="Unassembled WGS sequence"/>
</dbReference>
<feature type="domain" description="Ubiquitin-like" evidence="1">
    <location>
        <begin position="69"/>
        <end position="160"/>
    </location>
</feature>